<gene>
    <name evidence="5" type="ORF">RM190_20320</name>
</gene>
<dbReference type="EMBL" id="JAVRQI010000019">
    <property type="protein sequence ID" value="MDT1064220.1"/>
    <property type="molecule type" value="Genomic_DNA"/>
</dbReference>
<evidence type="ECO:0000256" key="2">
    <source>
        <dbReference type="ARBA" id="ARBA00010742"/>
    </source>
</evidence>
<dbReference type="Gene3D" id="3.40.190.10">
    <property type="entry name" value="Periplasmic binding protein-like II"/>
    <property type="match status" value="2"/>
</dbReference>
<evidence type="ECO:0000313" key="5">
    <source>
        <dbReference type="EMBL" id="MDT1064220.1"/>
    </source>
</evidence>
<accession>A0ABU3ELA4</accession>
<dbReference type="InterPro" id="IPR015168">
    <property type="entry name" value="SsuA/THI5"/>
</dbReference>
<dbReference type="PANTHER" id="PTHR30024">
    <property type="entry name" value="ALIPHATIC SULFONATES-BINDING PROTEIN-RELATED"/>
    <property type="match status" value="1"/>
</dbReference>
<keyword evidence="6" id="KW-1185">Reference proteome</keyword>
<dbReference type="PROSITE" id="PS51318">
    <property type="entry name" value="TAT"/>
    <property type="match status" value="1"/>
</dbReference>
<feature type="domain" description="SsuA/THI5-like" evidence="4">
    <location>
        <begin position="49"/>
        <end position="250"/>
    </location>
</feature>
<comment type="caution">
    <text evidence="5">The sequence shown here is derived from an EMBL/GenBank/DDBJ whole genome shotgun (WGS) entry which is preliminary data.</text>
</comment>
<dbReference type="PANTHER" id="PTHR30024:SF47">
    <property type="entry name" value="TAURINE-BINDING PERIPLASMIC PROTEIN"/>
    <property type="match status" value="1"/>
</dbReference>
<evidence type="ECO:0000313" key="6">
    <source>
        <dbReference type="Proteomes" id="UP001251085"/>
    </source>
</evidence>
<evidence type="ECO:0000259" key="4">
    <source>
        <dbReference type="Pfam" id="PF09084"/>
    </source>
</evidence>
<dbReference type="SUPFAM" id="SSF53850">
    <property type="entry name" value="Periplasmic binding protein-like II"/>
    <property type="match status" value="1"/>
</dbReference>
<name>A0ABU3ELA4_9RHOB</name>
<evidence type="ECO:0000256" key="3">
    <source>
        <dbReference type="ARBA" id="ARBA00022729"/>
    </source>
</evidence>
<comment type="subcellular location">
    <subcellularLocation>
        <location evidence="1">Periplasm</location>
    </subcellularLocation>
</comment>
<dbReference type="RefSeq" id="WP_311761308.1">
    <property type="nucleotide sequence ID" value="NZ_JAVRQI010000019.1"/>
</dbReference>
<protein>
    <submittedName>
        <fullName evidence="5">ABC transporter substrate-binding protein</fullName>
    </submittedName>
</protein>
<dbReference type="InterPro" id="IPR006311">
    <property type="entry name" value="TAT_signal"/>
</dbReference>
<reference evidence="6" key="1">
    <citation type="submission" date="2023-07" db="EMBL/GenBank/DDBJ databases">
        <title>Characterization of two Paracoccaceae strains isolated from Phycosphere and proposal of Xinfangfangia lacusdiani sp. nov.</title>
        <authorList>
            <person name="Deng Y."/>
            <person name="Zhang Y.Q."/>
        </authorList>
    </citation>
    <scope>NUCLEOTIDE SEQUENCE [LARGE SCALE GENOMIC DNA]</scope>
    <source>
        <strain evidence="6">CPCC 101403</strain>
    </source>
</reference>
<organism evidence="5 6">
    <name type="scientific">Paracoccus broussonetiae</name>
    <dbReference type="NCBI Taxonomy" id="3075834"/>
    <lineage>
        <taxon>Bacteria</taxon>
        <taxon>Pseudomonadati</taxon>
        <taxon>Pseudomonadota</taxon>
        <taxon>Alphaproteobacteria</taxon>
        <taxon>Rhodobacterales</taxon>
        <taxon>Paracoccaceae</taxon>
        <taxon>Paracoccus</taxon>
    </lineage>
</organism>
<keyword evidence="3" id="KW-0732">Signal</keyword>
<comment type="similarity">
    <text evidence="2">Belongs to the bacterial solute-binding protein SsuA/TauA family.</text>
</comment>
<evidence type="ECO:0000256" key="1">
    <source>
        <dbReference type="ARBA" id="ARBA00004418"/>
    </source>
</evidence>
<proteinExistence type="inferred from homology"/>
<sequence length="328" mass="35076">MTRRSLLATGGALGAAMALGPGRLRAQELQKVTIGMPGGNVAMTQIELMKRKGYLKDLGLEPDFIVVTDGTKLVSAIMSGDVDLCPGAGFGQVLTAIEKGASLKVIGGCCVLIPQALFSANEEVKTLKDLEGRTVGTGAPGALLHNMTVAMLRKNGVDWNKVRFVNVGSSAQVFRAVAAGTVDAGPSLVDVYDQQEKYGVHVVADYWTEIPQYPYQAAFTATRTIESDREKLVKTLAAFGRLYDFLQSDGSEAEFVDAWAAASGGGEAEAKTQWNFLNKAKPFDLILKQDSIDYLQALNLELGIQQKQVPLDVLTDFTLATEAKALIG</sequence>
<dbReference type="Pfam" id="PF09084">
    <property type="entry name" value="NMT1"/>
    <property type="match status" value="1"/>
</dbReference>
<dbReference type="Proteomes" id="UP001251085">
    <property type="component" value="Unassembled WGS sequence"/>
</dbReference>